<gene>
    <name evidence="2" type="ORF">GA0061080_105117</name>
</gene>
<dbReference type="EMBL" id="FMBA01000051">
    <property type="protein sequence ID" value="SCC23410.1"/>
    <property type="molecule type" value="Genomic_DNA"/>
</dbReference>
<dbReference type="InterPro" id="IPR011990">
    <property type="entry name" value="TPR-like_helical_dom_sf"/>
</dbReference>
<dbReference type="Proteomes" id="UP000199698">
    <property type="component" value="Unassembled WGS sequence"/>
</dbReference>
<keyword evidence="3" id="KW-1185">Reference proteome</keyword>
<keyword evidence="1" id="KW-0472">Membrane</keyword>
<feature type="transmembrane region" description="Helical" evidence="1">
    <location>
        <begin position="12"/>
        <end position="32"/>
    </location>
</feature>
<dbReference type="OrthoDB" id="6631506at2"/>
<organism evidence="2 3">
    <name type="scientific">Gilliamella intestini</name>
    <dbReference type="NCBI Taxonomy" id="1798183"/>
    <lineage>
        <taxon>Bacteria</taxon>
        <taxon>Pseudomonadati</taxon>
        <taxon>Pseudomonadota</taxon>
        <taxon>Gammaproteobacteria</taxon>
        <taxon>Orbales</taxon>
        <taxon>Orbaceae</taxon>
        <taxon>Gilliamella</taxon>
    </lineage>
</organism>
<dbReference type="STRING" id="1798183.GA0061080_105117"/>
<evidence type="ECO:0000313" key="2">
    <source>
        <dbReference type="EMBL" id="SCC23410.1"/>
    </source>
</evidence>
<dbReference type="Gene3D" id="1.25.40.10">
    <property type="entry name" value="Tetratricopeptide repeat domain"/>
    <property type="match status" value="1"/>
</dbReference>
<accession>A0A1C4CWJ1</accession>
<sequence length="385" mass="45854">MSYSTKATKSILKKLIILVIVFCVIIGIVHYYCYNSTNLDDNPIQSENITMDYTIYPSTIPENELLRIDEAKKLYQYAFDDQVFYGVVDPDSLVKLIKHAWQWDKNAMPYYYDLLHWKDLYDERGKEEGMMSFTEFMRKYRDQLVDNAGNPLVEPKVFRSIQMRGYLWDKFADLKYPKFAFKKGWGIGFCWYDEKGIVRPCPDDKLEESIKYLNYALEGGYHCYEDLIARMLFQQGDHYKDEHYKKINKLTEYRKSLKSEDLKLSIDYAQLMAEHSSIIGILRVTEAYLYGLGREHDIVKAYAWSLLSDYAKQKIEEQGNNLAWHAYQLPPVWEYNKEIQTRLEKILNPAQQQAAQDYLMELQTKIIDWNYNRWRDQIDDFHPKP</sequence>
<keyword evidence="1" id="KW-0812">Transmembrane</keyword>
<reference evidence="3" key="1">
    <citation type="submission" date="2016-08" db="EMBL/GenBank/DDBJ databases">
        <authorList>
            <person name="Varghese N."/>
            <person name="Submissions Spin"/>
        </authorList>
    </citation>
    <scope>NUCLEOTIDE SEQUENCE [LARGE SCALE GENOMIC DNA]</scope>
    <source>
        <strain evidence="3">R-53144</strain>
    </source>
</reference>
<evidence type="ECO:0000313" key="3">
    <source>
        <dbReference type="Proteomes" id="UP000199698"/>
    </source>
</evidence>
<dbReference type="AlphaFoldDB" id="A0A1C4CWJ1"/>
<dbReference type="RefSeq" id="WP_091125136.1">
    <property type="nucleotide sequence ID" value="NZ_FMBA01000051.1"/>
</dbReference>
<proteinExistence type="predicted"/>
<name>A0A1C4CWJ1_9GAMM</name>
<keyword evidence="1" id="KW-1133">Transmembrane helix</keyword>
<evidence type="ECO:0000256" key="1">
    <source>
        <dbReference type="SAM" id="Phobius"/>
    </source>
</evidence>
<protein>
    <submittedName>
        <fullName evidence="2">Uncharacterized protein</fullName>
    </submittedName>
</protein>